<accession>A0A5C5U6E8</accession>
<dbReference type="EMBL" id="VOHK01000003">
    <property type="protein sequence ID" value="TWT21165.1"/>
    <property type="molecule type" value="Genomic_DNA"/>
</dbReference>
<dbReference type="RefSeq" id="WP_146386632.1">
    <property type="nucleotide sequence ID" value="NZ_VOHK01000003.1"/>
</dbReference>
<dbReference type="Proteomes" id="UP000319980">
    <property type="component" value="Unassembled WGS sequence"/>
</dbReference>
<sequence>MILLLLALPAAAQQPTHACASEAQAAARLACYDKAFPPPPEVIEAATEQAQADFGLNKPRDPLLNPGQTVEQADPERIESRVAKVDHYNGQRVFRLENGQVWTQAESRGSGHVQAGEVVQVRKGLLGTYMLIMPNGVALRVRRTR</sequence>
<comment type="caution">
    <text evidence="1">The sequence shown here is derived from an EMBL/GenBank/DDBJ whole genome shotgun (WGS) entry which is preliminary data.</text>
</comment>
<reference evidence="1 2" key="1">
    <citation type="journal article" date="2008" name="Int. J. Syst. Evol. Microbiol.">
        <title>Luteimonas marina sp. nov., isolated from seawater.</title>
        <authorList>
            <person name="Baik K.S."/>
            <person name="Park S.C."/>
            <person name="Kim M.S."/>
            <person name="Kim E.M."/>
            <person name="Park C."/>
            <person name="Chun J."/>
            <person name="Seong C.N."/>
        </authorList>
    </citation>
    <scope>NUCLEOTIDE SEQUENCE [LARGE SCALE GENOMIC DNA]</scope>
    <source>
        <strain evidence="1 2">FR1330</strain>
    </source>
</reference>
<proteinExistence type="predicted"/>
<organism evidence="1 2">
    <name type="scientific">Luteimonas marina</name>
    <dbReference type="NCBI Taxonomy" id="488485"/>
    <lineage>
        <taxon>Bacteria</taxon>
        <taxon>Pseudomonadati</taxon>
        <taxon>Pseudomonadota</taxon>
        <taxon>Gammaproteobacteria</taxon>
        <taxon>Lysobacterales</taxon>
        <taxon>Lysobacteraceae</taxon>
        <taxon>Luteimonas</taxon>
    </lineage>
</organism>
<evidence type="ECO:0000313" key="1">
    <source>
        <dbReference type="EMBL" id="TWT21165.1"/>
    </source>
</evidence>
<name>A0A5C5U6E8_9GAMM</name>
<dbReference type="OrthoDB" id="4750212at2"/>
<gene>
    <name evidence="1" type="ORF">FQY83_07315</name>
</gene>
<protein>
    <submittedName>
        <fullName evidence="1">Uncharacterized protein</fullName>
    </submittedName>
</protein>
<dbReference type="AlphaFoldDB" id="A0A5C5U6E8"/>
<evidence type="ECO:0000313" key="2">
    <source>
        <dbReference type="Proteomes" id="UP000319980"/>
    </source>
</evidence>
<keyword evidence="2" id="KW-1185">Reference proteome</keyword>